<comment type="caution">
    <text evidence="5">The sequence shown here is derived from an EMBL/GenBank/DDBJ whole genome shotgun (WGS) entry which is preliminary data.</text>
</comment>
<organism evidence="5 6">
    <name type="scientific">Cladorrhinum samala</name>
    <dbReference type="NCBI Taxonomy" id="585594"/>
    <lineage>
        <taxon>Eukaryota</taxon>
        <taxon>Fungi</taxon>
        <taxon>Dikarya</taxon>
        <taxon>Ascomycota</taxon>
        <taxon>Pezizomycotina</taxon>
        <taxon>Sordariomycetes</taxon>
        <taxon>Sordariomycetidae</taxon>
        <taxon>Sordariales</taxon>
        <taxon>Podosporaceae</taxon>
        <taxon>Cladorrhinum</taxon>
    </lineage>
</organism>
<evidence type="ECO:0000259" key="4">
    <source>
        <dbReference type="Pfam" id="PF04909"/>
    </source>
</evidence>
<keyword evidence="1 3" id="KW-0210">Decarboxylase</keyword>
<evidence type="ECO:0000256" key="3">
    <source>
        <dbReference type="RuleBase" id="RU366045"/>
    </source>
</evidence>
<dbReference type="GO" id="GO:0016787">
    <property type="term" value="F:hydrolase activity"/>
    <property type="evidence" value="ECO:0007669"/>
    <property type="project" value="InterPro"/>
</dbReference>
<dbReference type="EMBL" id="MU864957">
    <property type="protein sequence ID" value="KAK4463595.1"/>
    <property type="molecule type" value="Genomic_DNA"/>
</dbReference>
<dbReference type="InterPro" id="IPR032466">
    <property type="entry name" value="Metal_Hydrolase"/>
</dbReference>
<evidence type="ECO:0000313" key="6">
    <source>
        <dbReference type="Proteomes" id="UP001321749"/>
    </source>
</evidence>
<dbReference type="GO" id="GO:0019748">
    <property type="term" value="P:secondary metabolic process"/>
    <property type="evidence" value="ECO:0007669"/>
    <property type="project" value="TreeGrafter"/>
</dbReference>
<gene>
    <name evidence="5" type="ORF">QBC42DRAFT_222347</name>
</gene>
<dbReference type="PANTHER" id="PTHR21240:SF31">
    <property type="entry name" value="AMIDOHYDROLASE FAMILY PROTEIN (AFU_ORTHOLOGUE AFUA_7G05840)"/>
    <property type="match status" value="1"/>
</dbReference>
<dbReference type="SUPFAM" id="SSF51556">
    <property type="entry name" value="Metallo-dependent hydrolases"/>
    <property type="match status" value="1"/>
</dbReference>
<feature type="domain" description="Amidohydrolase-related" evidence="4">
    <location>
        <begin position="58"/>
        <end position="355"/>
    </location>
</feature>
<dbReference type="AlphaFoldDB" id="A0AAV9HU28"/>
<evidence type="ECO:0000313" key="5">
    <source>
        <dbReference type="EMBL" id="KAK4463595.1"/>
    </source>
</evidence>
<reference evidence="5" key="1">
    <citation type="journal article" date="2023" name="Mol. Phylogenet. Evol.">
        <title>Genome-scale phylogeny and comparative genomics of the fungal order Sordariales.</title>
        <authorList>
            <person name="Hensen N."/>
            <person name="Bonometti L."/>
            <person name="Westerberg I."/>
            <person name="Brannstrom I.O."/>
            <person name="Guillou S."/>
            <person name="Cros-Aarteil S."/>
            <person name="Calhoun S."/>
            <person name="Haridas S."/>
            <person name="Kuo A."/>
            <person name="Mondo S."/>
            <person name="Pangilinan J."/>
            <person name="Riley R."/>
            <person name="LaButti K."/>
            <person name="Andreopoulos B."/>
            <person name="Lipzen A."/>
            <person name="Chen C."/>
            <person name="Yan M."/>
            <person name="Daum C."/>
            <person name="Ng V."/>
            <person name="Clum A."/>
            <person name="Steindorff A."/>
            <person name="Ohm R.A."/>
            <person name="Martin F."/>
            <person name="Silar P."/>
            <person name="Natvig D.O."/>
            <person name="Lalanne C."/>
            <person name="Gautier V."/>
            <person name="Ament-Velasquez S.L."/>
            <person name="Kruys A."/>
            <person name="Hutchinson M.I."/>
            <person name="Powell A.J."/>
            <person name="Barry K."/>
            <person name="Miller A.N."/>
            <person name="Grigoriev I.V."/>
            <person name="Debuchy R."/>
            <person name="Gladieux P."/>
            <person name="Hiltunen Thoren M."/>
            <person name="Johannesson H."/>
        </authorList>
    </citation>
    <scope>NUCLEOTIDE SEQUENCE</scope>
    <source>
        <strain evidence="5">PSN324</strain>
    </source>
</reference>
<dbReference type="Proteomes" id="UP001321749">
    <property type="component" value="Unassembled WGS sequence"/>
</dbReference>
<keyword evidence="6" id="KW-1185">Reference proteome</keyword>
<dbReference type="Gene3D" id="3.20.20.140">
    <property type="entry name" value="Metal-dependent hydrolases"/>
    <property type="match status" value="1"/>
</dbReference>
<sequence length="359" mass="39506">MSPALQKAPRGTIAVEEAVLDPAGLSWISNSAALFNPSHGQAASTQSKHGQLTEALQDIHANRLSEMDAHGVEYMLLSLTSPGPQGEPDASKALKIAKEANDWLAQQVSLNPARFGGLASVSMHNAADASAEAARAVKELGFFGIIINDYQDVGGEKEEGGGNLEGKKYYDAAEFDPFWKTVEELDVPVYLHPRYPPDRDLQLGTRYGDRKQILGAAVQFHLDLSMHVYAICSSGVFDRFPRLQVVLGHLGEGIPFNLVRADHWINKPVKKATRPCKEDYSYYFTHNISITTSGDFNTLGLKLCIDQIGVDRCLYSIDSPYDTIADAQNWWHGVDLPKDQKELVARGNAIKLFKLPLEL</sequence>
<dbReference type="InterPro" id="IPR032465">
    <property type="entry name" value="ACMSD"/>
</dbReference>
<accession>A0AAV9HU28</accession>
<evidence type="ECO:0000256" key="2">
    <source>
        <dbReference type="ARBA" id="ARBA00023239"/>
    </source>
</evidence>
<evidence type="ECO:0000256" key="1">
    <source>
        <dbReference type="ARBA" id="ARBA00022793"/>
    </source>
</evidence>
<dbReference type="GO" id="GO:0016831">
    <property type="term" value="F:carboxy-lyase activity"/>
    <property type="evidence" value="ECO:0007669"/>
    <property type="project" value="UniProtKB-KW"/>
</dbReference>
<comment type="similarity">
    <text evidence="3">Belongs to the metallo-dependent hydrolases superfamily.</text>
</comment>
<proteinExistence type="inferred from homology"/>
<name>A0AAV9HU28_9PEZI</name>
<dbReference type="GO" id="GO:0005829">
    <property type="term" value="C:cytosol"/>
    <property type="evidence" value="ECO:0007669"/>
    <property type="project" value="TreeGrafter"/>
</dbReference>
<keyword evidence="2 3" id="KW-0456">Lyase</keyword>
<dbReference type="PANTHER" id="PTHR21240">
    <property type="entry name" value="2-AMINO-3-CARBOXYLMUCONATE-6-SEMIALDEHYDE DECARBOXYLASE"/>
    <property type="match status" value="1"/>
</dbReference>
<dbReference type="InterPro" id="IPR006680">
    <property type="entry name" value="Amidohydro-rel"/>
</dbReference>
<dbReference type="Pfam" id="PF04909">
    <property type="entry name" value="Amidohydro_2"/>
    <property type="match status" value="1"/>
</dbReference>
<reference evidence="5" key="2">
    <citation type="submission" date="2023-06" db="EMBL/GenBank/DDBJ databases">
        <authorList>
            <consortium name="Lawrence Berkeley National Laboratory"/>
            <person name="Mondo S.J."/>
            <person name="Hensen N."/>
            <person name="Bonometti L."/>
            <person name="Westerberg I."/>
            <person name="Brannstrom I.O."/>
            <person name="Guillou S."/>
            <person name="Cros-Aarteil S."/>
            <person name="Calhoun S."/>
            <person name="Haridas S."/>
            <person name="Kuo A."/>
            <person name="Pangilinan J."/>
            <person name="Riley R."/>
            <person name="Labutti K."/>
            <person name="Andreopoulos B."/>
            <person name="Lipzen A."/>
            <person name="Chen C."/>
            <person name="Yanf M."/>
            <person name="Daum C."/>
            <person name="Ng V."/>
            <person name="Clum A."/>
            <person name="Steindorff A."/>
            <person name="Ohm R."/>
            <person name="Martin F."/>
            <person name="Silar P."/>
            <person name="Natvig D."/>
            <person name="Lalanne C."/>
            <person name="Gautier V."/>
            <person name="Ament-Velasquez S.L."/>
            <person name="Kruys A."/>
            <person name="Hutchinson M.I."/>
            <person name="Powell A.J."/>
            <person name="Barry K."/>
            <person name="Miller A.N."/>
            <person name="Grigoriev I.V."/>
            <person name="Debuchy R."/>
            <person name="Gladieux P."/>
            <person name="Thoren M.H."/>
            <person name="Johannesson H."/>
        </authorList>
    </citation>
    <scope>NUCLEOTIDE SEQUENCE</scope>
    <source>
        <strain evidence="5">PSN324</strain>
    </source>
</reference>
<protein>
    <submittedName>
        <fullName evidence="5">2,3-dihydroxybenzoic acid decarboxylase</fullName>
    </submittedName>
</protein>